<name>A0AAV1CE86_OLDCO</name>
<keyword evidence="5" id="KW-0732">Signal</keyword>
<evidence type="ECO:0000256" key="1">
    <source>
        <dbReference type="ARBA" id="ARBA00008668"/>
    </source>
</evidence>
<accession>A0AAV1CE86</accession>
<evidence type="ECO:0000256" key="4">
    <source>
        <dbReference type="ARBA" id="ARBA00023098"/>
    </source>
</evidence>
<feature type="chain" id="PRO_5043953833" evidence="5">
    <location>
        <begin position="22"/>
        <end position="349"/>
    </location>
</feature>
<dbReference type="SUPFAM" id="SSF52266">
    <property type="entry name" value="SGNH hydrolase"/>
    <property type="match status" value="1"/>
</dbReference>
<evidence type="ECO:0000256" key="5">
    <source>
        <dbReference type="SAM" id="SignalP"/>
    </source>
</evidence>
<dbReference type="PANTHER" id="PTHR46020">
    <property type="entry name" value="OSJNBB0059K02.9 PROTEIN"/>
    <property type="match status" value="1"/>
</dbReference>
<proteinExistence type="inferred from homology"/>
<sequence length="349" mass="39139">MEVKVTFICFLFLKLLMRGHCFDQQEGLIPKFGIKKLFVFGDSYADTGNVIQMFREKPYGITYPGKPAGRYSNGHILTDYLAQYLGVKSPVPYRWRRYQKRHLHNGMNFAFGGAGVFQTVNLRPNLSSQIHYFERLIKQYSLYTQRDLEDSLALVTLSGNDYSSYILNGGNIGEIFTKFIPKVVNELESCLRRISGLGIKRIAVGSVPPLGCLPVFTKLSGFQQCNSFVNLMSEHNVLLNGTLSKLNDEIIATEFAVINLQAAFNTILSNKGDPNAENLELPTPLKPCCLPIGSFDCGDVDSNGTKMYTLCDKPESAFFWDKAHPTQAGWHAVFQLLKSAFQDIAEFGH</sequence>
<dbReference type="InterPro" id="IPR036514">
    <property type="entry name" value="SGNH_hydro_sf"/>
</dbReference>
<evidence type="ECO:0000256" key="3">
    <source>
        <dbReference type="ARBA" id="ARBA00022963"/>
    </source>
</evidence>
<feature type="signal peptide" evidence="5">
    <location>
        <begin position="1"/>
        <end position="21"/>
    </location>
</feature>
<keyword evidence="4" id="KW-0443">Lipid metabolism</keyword>
<keyword evidence="3" id="KW-0442">Lipid degradation</keyword>
<organism evidence="6 7">
    <name type="scientific">Oldenlandia corymbosa var. corymbosa</name>
    <dbReference type="NCBI Taxonomy" id="529605"/>
    <lineage>
        <taxon>Eukaryota</taxon>
        <taxon>Viridiplantae</taxon>
        <taxon>Streptophyta</taxon>
        <taxon>Embryophyta</taxon>
        <taxon>Tracheophyta</taxon>
        <taxon>Spermatophyta</taxon>
        <taxon>Magnoliopsida</taxon>
        <taxon>eudicotyledons</taxon>
        <taxon>Gunneridae</taxon>
        <taxon>Pentapetalae</taxon>
        <taxon>asterids</taxon>
        <taxon>lamiids</taxon>
        <taxon>Gentianales</taxon>
        <taxon>Rubiaceae</taxon>
        <taxon>Rubioideae</taxon>
        <taxon>Spermacoceae</taxon>
        <taxon>Hedyotis-Oldenlandia complex</taxon>
        <taxon>Oldenlandia</taxon>
    </lineage>
</organism>
<reference evidence="6" key="1">
    <citation type="submission" date="2023-03" db="EMBL/GenBank/DDBJ databases">
        <authorList>
            <person name="Julca I."/>
        </authorList>
    </citation>
    <scope>NUCLEOTIDE SEQUENCE</scope>
</reference>
<dbReference type="InterPro" id="IPR001087">
    <property type="entry name" value="GDSL"/>
</dbReference>
<dbReference type="Proteomes" id="UP001161247">
    <property type="component" value="Chromosome 2"/>
</dbReference>
<dbReference type="EMBL" id="OX459119">
    <property type="protein sequence ID" value="CAI9092998.1"/>
    <property type="molecule type" value="Genomic_DNA"/>
</dbReference>
<evidence type="ECO:0000256" key="2">
    <source>
        <dbReference type="ARBA" id="ARBA00022801"/>
    </source>
</evidence>
<dbReference type="AlphaFoldDB" id="A0AAV1CE86"/>
<evidence type="ECO:0000313" key="7">
    <source>
        <dbReference type="Proteomes" id="UP001161247"/>
    </source>
</evidence>
<evidence type="ECO:0000313" key="6">
    <source>
        <dbReference type="EMBL" id="CAI9092998.1"/>
    </source>
</evidence>
<keyword evidence="7" id="KW-1185">Reference proteome</keyword>
<protein>
    <submittedName>
        <fullName evidence="6">OLC1v1028394C1</fullName>
    </submittedName>
</protein>
<dbReference type="PANTHER" id="PTHR46020:SF4">
    <property type="entry name" value="OS04G0650200 PROTEIN"/>
    <property type="match status" value="1"/>
</dbReference>
<comment type="similarity">
    <text evidence="1">Belongs to the 'GDSL' lipolytic enzyme family.</text>
</comment>
<dbReference type="Pfam" id="PF00657">
    <property type="entry name" value="Lipase_GDSL"/>
    <property type="match status" value="1"/>
</dbReference>
<dbReference type="GO" id="GO:0016788">
    <property type="term" value="F:hydrolase activity, acting on ester bonds"/>
    <property type="evidence" value="ECO:0007669"/>
    <property type="project" value="InterPro"/>
</dbReference>
<keyword evidence="2" id="KW-0378">Hydrolase</keyword>
<gene>
    <name evidence="6" type="ORF">OLC1_LOCUS4525</name>
</gene>
<dbReference type="Gene3D" id="3.40.50.1110">
    <property type="entry name" value="SGNH hydrolase"/>
    <property type="match status" value="1"/>
</dbReference>
<dbReference type="GO" id="GO:0016042">
    <property type="term" value="P:lipid catabolic process"/>
    <property type="evidence" value="ECO:0007669"/>
    <property type="project" value="UniProtKB-KW"/>
</dbReference>